<dbReference type="InterPro" id="IPR009057">
    <property type="entry name" value="Homeodomain-like_sf"/>
</dbReference>
<organism evidence="4 5">
    <name type="scientific">Campylobacter portucalensis</name>
    <dbReference type="NCBI Taxonomy" id="2608384"/>
    <lineage>
        <taxon>Bacteria</taxon>
        <taxon>Pseudomonadati</taxon>
        <taxon>Campylobacterota</taxon>
        <taxon>Epsilonproteobacteria</taxon>
        <taxon>Campylobacterales</taxon>
        <taxon>Campylobacteraceae</taxon>
        <taxon>Campylobacter</taxon>
    </lineage>
</organism>
<dbReference type="Gene3D" id="1.10.357.10">
    <property type="entry name" value="Tetracycline Repressor, domain 2"/>
    <property type="match status" value="1"/>
</dbReference>
<comment type="caution">
    <text evidence="4">The sequence shown here is derived from an EMBL/GenBank/DDBJ whole genome shotgun (WGS) entry which is preliminary data.</text>
</comment>
<evidence type="ECO:0000256" key="2">
    <source>
        <dbReference type="PROSITE-ProRule" id="PRU00335"/>
    </source>
</evidence>
<dbReference type="Proteomes" id="UP000476338">
    <property type="component" value="Unassembled WGS sequence"/>
</dbReference>
<protein>
    <submittedName>
        <fullName evidence="4">TetR/AcrR family transcriptional regulator</fullName>
    </submittedName>
</protein>
<dbReference type="PROSITE" id="PS50977">
    <property type="entry name" value="HTH_TETR_2"/>
    <property type="match status" value="1"/>
</dbReference>
<dbReference type="Pfam" id="PF00440">
    <property type="entry name" value="TetR_N"/>
    <property type="match status" value="1"/>
</dbReference>
<sequence>MSLEFSNKRAKFRYEKILQSGLDLFLEKGYKNTSLNDIVKKSGGSFATIYKFFKNKEGLFRAIISESVDKINQKLQQEININKNLNLEDFLFIFSEIYLNVMFRKNTILFHKLILSEGFNSYNIAIGRSFVNDTAIFLNKYLVDFFKKDKFMSKFEEHELSQYAFNFTFLIKEPYFFEAIFFDKDIKITKEEQILHIKRSIKVFLNGILS</sequence>
<dbReference type="PANTHER" id="PTHR43479:SF11">
    <property type="entry name" value="ACREF_ENVCD OPERON REPRESSOR-RELATED"/>
    <property type="match status" value="1"/>
</dbReference>
<dbReference type="InterPro" id="IPR001647">
    <property type="entry name" value="HTH_TetR"/>
</dbReference>
<keyword evidence="5" id="KW-1185">Reference proteome</keyword>
<evidence type="ECO:0000259" key="3">
    <source>
        <dbReference type="PROSITE" id="PS50977"/>
    </source>
</evidence>
<feature type="domain" description="HTH tetR-type" evidence="3">
    <location>
        <begin position="11"/>
        <end position="71"/>
    </location>
</feature>
<keyword evidence="1 2" id="KW-0238">DNA-binding</keyword>
<reference evidence="4 5" key="2">
    <citation type="submission" date="2020-03" db="EMBL/GenBank/DDBJ databases">
        <title>Campylobacter portucalensis sp. nov., a new species of Campylobacter isolated from the reproductive tract of bulls.</title>
        <authorList>
            <person name="Silva M.F."/>
            <person name="Pereira G."/>
            <person name="Carneiro C."/>
            <person name="Hemphill A."/>
            <person name="Mateus L."/>
            <person name="Lopes-Da-Costa L."/>
            <person name="Silva E."/>
        </authorList>
    </citation>
    <scope>NUCLEOTIDE SEQUENCE [LARGE SCALE GENOMIC DNA]</scope>
    <source>
        <strain evidence="4 5">FMV-PI01</strain>
    </source>
</reference>
<dbReference type="RefSeq" id="WP_154570002.1">
    <property type="nucleotide sequence ID" value="NZ_VWSJ01000001.1"/>
</dbReference>
<dbReference type="PRINTS" id="PR00455">
    <property type="entry name" value="HTHTETR"/>
</dbReference>
<dbReference type="PANTHER" id="PTHR43479">
    <property type="entry name" value="ACREF/ENVCD OPERON REPRESSOR-RELATED"/>
    <property type="match status" value="1"/>
</dbReference>
<evidence type="ECO:0000313" key="5">
    <source>
        <dbReference type="Proteomes" id="UP000476338"/>
    </source>
</evidence>
<evidence type="ECO:0000313" key="4">
    <source>
        <dbReference type="EMBL" id="MSN95731.1"/>
    </source>
</evidence>
<dbReference type="InterPro" id="IPR050624">
    <property type="entry name" value="HTH-type_Tx_Regulator"/>
</dbReference>
<feature type="DNA-binding region" description="H-T-H motif" evidence="2">
    <location>
        <begin position="34"/>
        <end position="53"/>
    </location>
</feature>
<dbReference type="Gene3D" id="1.10.10.60">
    <property type="entry name" value="Homeodomain-like"/>
    <property type="match status" value="1"/>
</dbReference>
<reference evidence="4 5" key="1">
    <citation type="submission" date="2019-09" db="EMBL/GenBank/DDBJ databases">
        <authorList>
            <person name="Silva M."/>
            <person name="Pereira G."/>
            <person name="Lopes-Da-Costa L."/>
            <person name="Silva E."/>
        </authorList>
    </citation>
    <scope>NUCLEOTIDE SEQUENCE [LARGE SCALE GENOMIC DNA]</scope>
    <source>
        <strain evidence="4 5">FMV-PI01</strain>
    </source>
</reference>
<evidence type="ECO:0000256" key="1">
    <source>
        <dbReference type="ARBA" id="ARBA00023125"/>
    </source>
</evidence>
<name>A0A6L5WJ36_9BACT</name>
<dbReference type="EMBL" id="VWSJ01000001">
    <property type="protein sequence ID" value="MSN95731.1"/>
    <property type="molecule type" value="Genomic_DNA"/>
</dbReference>
<dbReference type="AlphaFoldDB" id="A0A6L5WJ36"/>
<dbReference type="GO" id="GO:0003677">
    <property type="term" value="F:DNA binding"/>
    <property type="evidence" value="ECO:0007669"/>
    <property type="project" value="UniProtKB-UniRule"/>
</dbReference>
<proteinExistence type="predicted"/>
<dbReference type="SUPFAM" id="SSF46689">
    <property type="entry name" value="Homeodomain-like"/>
    <property type="match status" value="1"/>
</dbReference>
<accession>A0A6L5WJ36</accession>
<gene>
    <name evidence="4" type="ORF">F1B92_00725</name>
</gene>